<organism evidence="5 6">
    <name type="scientific">Peptoclostridium litorale DSM 5388</name>
    <dbReference type="NCBI Taxonomy" id="1121324"/>
    <lineage>
        <taxon>Bacteria</taxon>
        <taxon>Bacillati</taxon>
        <taxon>Bacillota</taxon>
        <taxon>Clostridia</taxon>
        <taxon>Peptostreptococcales</taxon>
        <taxon>Peptoclostridiaceae</taxon>
        <taxon>Peptoclostridium</taxon>
    </lineage>
</organism>
<feature type="domain" description="4Fe-4S ferredoxin-type" evidence="4">
    <location>
        <begin position="37"/>
        <end position="66"/>
    </location>
</feature>
<dbReference type="GO" id="GO:0051536">
    <property type="term" value="F:iron-sulfur cluster binding"/>
    <property type="evidence" value="ECO:0007669"/>
    <property type="project" value="UniProtKB-KW"/>
</dbReference>
<evidence type="ECO:0000256" key="2">
    <source>
        <dbReference type="ARBA" id="ARBA00023004"/>
    </source>
</evidence>
<dbReference type="GO" id="GO:0046872">
    <property type="term" value="F:metal ion binding"/>
    <property type="evidence" value="ECO:0007669"/>
    <property type="project" value="UniProtKB-KW"/>
</dbReference>
<dbReference type="SUPFAM" id="SSF54862">
    <property type="entry name" value="4Fe-4S ferredoxins"/>
    <property type="match status" value="1"/>
</dbReference>
<keyword evidence="2" id="KW-0408">Iron</keyword>
<keyword evidence="1" id="KW-0479">Metal-binding</keyword>
<dbReference type="RefSeq" id="WP_038260901.1">
    <property type="nucleotide sequence ID" value="NZ_FSRH01000001.1"/>
</dbReference>
<dbReference type="Proteomes" id="UP000027946">
    <property type="component" value="Unassembled WGS sequence"/>
</dbReference>
<dbReference type="PROSITE" id="PS00198">
    <property type="entry name" value="4FE4S_FER_1"/>
    <property type="match status" value="1"/>
</dbReference>
<dbReference type="eggNOG" id="COG2768">
    <property type="taxonomic scope" value="Bacteria"/>
</dbReference>
<comment type="caution">
    <text evidence="5">The sequence shown here is derived from an EMBL/GenBank/DDBJ whole genome shotgun (WGS) entry which is preliminary data.</text>
</comment>
<proteinExistence type="predicted"/>
<dbReference type="PANTHER" id="PTHR43122:SF1">
    <property type="entry name" value="IRON-SULFUR-BINDING PROTEIN"/>
    <property type="match status" value="1"/>
</dbReference>
<evidence type="ECO:0000256" key="3">
    <source>
        <dbReference type="ARBA" id="ARBA00023014"/>
    </source>
</evidence>
<dbReference type="InterPro" id="IPR017896">
    <property type="entry name" value="4Fe4S_Fe-S-bd"/>
</dbReference>
<feature type="domain" description="4Fe-4S ferredoxin-type" evidence="4">
    <location>
        <begin position="1"/>
        <end position="30"/>
    </location>
</feature>
<keyword evidence="6" id="KW-1185">Reference proteome</keyword>
<dbReference type="PANTHER" id="PTHR43122">
    <property type="entry name" value="FERREDOXIN SUBUNIT OF PYRUVATE:FLAVODOXIN OXIDOREDUCTASE-RELATED"/>
    <property type="match status" value="1"/>
</dbReference>
<evidence type="ECO:0000259" key="4">
    <source>
        <dbReference type="PROSITE" id="PS51379"/>
    </source>
</evidence>
<reference evidence="5 6" key="1">
    <citation type="submission" date="2014-03" db="EMBL/GenBank/DDBJ databases">
        <title>Genome sequence of Clostridium litorale W6, DSM 5388.</title>
        <authorList>
            <person name="Poehlein A."/>
            <person name="Jagirdar A."/>
            <person name="Khonsari B."/>
            <person name="Chibani C.M."/>
            <person name="Gutierrez Gutierrez D.A."/>
            <person name="Davydova E."/>
            <person name="Alghaithi H.S."/>
            <person name="Nair K.P."/>
            <person name="Dhamotharan K."/>
            <person name="Chandran L."/>
            <person name="G W."/>
            <person name="Daniel R."/>
        </authorList>
    </citation>
    <scope>NUCLEOTIDE SEQUENCE [LARGE SCALE GENOMIC DNA]</scope>
    <source>
        <strain evidence="5 6">W6</strain>
    </source>
</reference>
<name>A0A069RHI2_PEPLI</name>
<dbReference type="Gene3D" id="3.30.70.20">
    <property type="match status" value="1"/>
</dbReference>
<evidence type="ECO:0000313" key="6">
    <source>
        <dbReference type="Proteomes" id="UP000027946"/>
    </source>
</evidence>
<dbReference type="OrthoDB" id="9804603at2"/>
<evidence type="ECO:0000313" key="5">
    <source>
        <dbReference type="EMBL" id="KDR96476.1"/>
    </source>
</evidence>
<dbReference type="AlphaFoldDB" id="A0A069RHI2"/>
<evidence type="ECO:0000256" key="1">
    <source>
        <dbReference type="ARBA" id="ARBA00022723"/>
    </source>
</evidence>
<dbReference type="InterPro" id="IPR017900">
    <property type="entry name" value="4Fe4S_Fe_S_CS"/>
</dbReference>
<keyword evidence="3" id="KW-0411">Iron-sulfur</keyword>
<dbReference type="STRING" id="1121324.CLIT_2c00820"/>
<dbReference type="EMBL" id="JJMM01000002">
    <property type="protein sequence ID" value="KDR96476.1"/>
    <property type="molecule type" value="Genomic_DNA"/>
</dbReference>
<accession>A0A069RHI2</accession>
<dbReference type="PROSITE" id="PS51379">
    <property type="entry name" value="4FE4S_FER_2"/>
    <property type="match status" value="2"/>
</dbReference>
<gene>
    <name evidence="5" type="ORF">CLIT_2c00820</name>
</gene>
<sequence>MKVKVESKRCKQCELCFANCPKEAISFSQEINEFGYQSAVINHEKCIGCGICYTMCPDGVYEVLEK</sequence>
<protein>
    <recommendedName>
        <fullName evidence="4">4Fe-4S ferredoxin-type domain-containing protein</fullName>
    </recommendedName>
</protein>
<dbReference type="Pfam" id="PF12838">
    <property type="entry name" value="Fer4_7"/>
    <property type="match status" value="1"/>
</dbReference>